<dbReference type="PRINTS" id="PR00778">
    <property type="entry name" value="HTHARSR"/>
</dbReference>
<evidence type="ECO:0000256" key="2">
    <source>
        <dbReference type="ARBA" id="ARBA00023125"/>
    </source>
</evidence>
<gene>
    <name evidence="5" type="ORF">SAMN05446037_1005189</name>
</gene>
<evidence type="ECO:0000313" key="5">
    <source>
        <dbReference type="EMBL" id="SNS18995.1"/>
    </source>
</evidence>
<protein>
    <submittedName>
        <fullName evidence="5">Transcriptional regulator, ArsR family</fullName>
    </submittedName>
</protein>
<evidence type="ECO:0000259" key="4">
    <source>
        <dbReference type="PROSITE" id="PS50987"/>
    </source>
</evidence>
<dbReference type="InterPro" id="IPR011991">
    <property type="entry name" value="ArsR-like_HTH"/>
</dbReference>
<feature type="domain" description="HTH arsR-type" evidence="4">
    <location>
        <begin position="1"/>
        <end position="92"/>
    </location>
</feature>
<evidence type="ECO:0000256" key="3">
    <source>
        <dbReference type="ARBA" id="ARBA00023163"/>
    </source>
</evidence>
<dbReference type="InterPro" id="IPR001845">
    <property type="entry name" value="HTH_ArsR_DNA-bd_dom"/>
</dbReference>
<keyword evidence="2" id="KW-0238">DNA-binding</keyword>
<evidence type="ECO:0000256" key="1">
    <source>
        <dbReference type="ARBA" id="ARBA00023015"/>
    </source>
</evidence>
<proteinExistence type="predicted"/>
<keyword evidence="3" id="KW-0804">Transcription</keyword>
<dbReference type="Gene3D" id="1.10.10.10">
    <property type="entry name" value="Winged helix-like DNA-binding domain superfamily/Winged helix DNA-binding domain"/>
    <property type="match status" value="1"/>
</dbReference>
<dbReference type="GO" id="GO:0003700">
    <property type="term" value="F:DNA-binding transcription factor activity"/>
    <property type="evidence" value="ECO:0007669"/>
    <property type="project" value="InterPro"/>
</dbReference>
<dbReference type="PANTHER" id="PTHR33154">
    <property type="entry name" value="TRANSCRIPTIONAL REGULATOR, ARSR FAMILY"/>
    <property type="match status" value="1"/>
</dbReference>
<dbReference type="Proteomes" id="UP000198304">
    <property type="component" value="Unassembled WGS sequence"/>
</dbReference>
<keyword evidence="1" id="KW-0805">Transcription regulation</keyword>
<dbReference type="Pfam" id="PF01022">
    <property type="entry name" value="HTH_5"/>
    <property type="match status" value="1"/>
</dbReference>
<dbReference type="EMBL" id="FZOJ01000005">
    <property type="protein sequence ID" value="SNS18995.1"/>
    <property type="molecule type" value="Genomic_DNA"/>
</dbReference>
<dbReference type="SUPFAM" id="SSF46785">
    <property type="entry name" value="Winged helix' DNA-binding domain"/>
    <property type="match status" value="1"/>
</dbReference>
<dbReference type="PANTHER" id="PTHR33154:SF18">
    <property type="entry name" value="ARSENICAL RESISTANCE OPERON REPRESSOR"/>
    <property type="match status" value="1"/>
</dbReference>
<keyword evidence="6" id="KW-1185">Reference proteome</keyword>
<dbReference type="RefSeq" id="WP_242975065.1">
    <property type="nucleotide sequence ID" value="NZ_FZOJ01000005.1"/>
</dbReference>
<dbReference type="SMART" id="SM00418">
    <property type="entry name" value="HTH_ARSR"/>
    <property type="match status" value="1"/>
</dbReference>
<dbReference type="PROSITE" id="PS50987">
    <property type="entry name" value="HTH_ARSR_2"/>
    <property type="match status" value="1"/>
</dbReference>
<dbReference type="AlphaFoldDB" id="A0A239CFK0"/>
<dbReference type="InterPro" id="IPR051081">
    <property type="entry name" value="HTH_MetalResp_TranReg"/>
</dbReference>
<dbReference type="InterPro" id="IPR036388">
    <property type="entry name" value="WH-like_DNA-bd_sf"/>
</dbReference>
<dbReference type="CDD" id="cd00090">
    <property type="entry name" value="HTH_ARSR"/>
    <property type="match status" value="1"/>
</dbReference>
<sequence length="113" mass="12935">MEMEQYYEVLKTISDESRFKIINILLNYDLCVGGLAKQLNISKPAVSQHLQVLRKIGLVTGEKRGYYTHYVVNRSLLKQVGEKIIEIASKSYNGGCQREQTGECECQCQCNKR</sequence>
<name>A0A239CFK0_9FIRM</name>
<dbReference type="GO" id="GO:0003677">
    <property type="term" value="F:DNA binding"/>
    <property type="evidence" value="ECO:0007669"/>
    <property type="project" value="UniProtKB-KW"/>
</dbReference>
<dbReference type="NCBIfam" id="NF033788">
    <property type="entry name" value="HTH_metalloreg"/>
    <property type="match status" value="1"/>
</dbReference>
<reference evidence="5 6" key="1">
    <citation type="submission" date="2017-06" db="EMBL/GenBank/DDBJ databases">
        <authorList>
            <person name="Kim H.J."/>
            <person name="Triplett B.A."/>
        </authorList>
    </citation>
    <scope>NUCLEOTIDE SEQUENCE [LARGE SCALE GENOMIC DNA]</scope>
    <source>
        <strain evidence="5 6">SCA</strain>
    </source>
</reference>
<dbReference type="InterPro" id="IPR036390">
    <property type="entry name" value="WH_DNA-bd_sf"/>
</dbReference>
<accession>A0A239CFK0</accession>
<evidence type="ECO:0000313" key="6">
    <source>
        <dbReference type="Proteomes" id="UP000198304"/>
    </source>
</evidence>
<organism evidence="5 6">
    <name type="scientific">Anaerovirgula multivorans</name>
    <dbReference type="NCBI Taxonomy" id="312168"/>
    <lineage>
        <taxon>Bacteria</taxon>
        <taxon>Bacillati</taxon>
        <taxon>Bacillota</taxon>
        <taxon>Clostridia</taxon>
        <taxon>Peptostreptococcales</taxon>
        <taxon>Natronincolaceae</taxon>
        <taxon>Anaerovirgula</taxon>
    </lineage>
</organism>